<keyword evidence="7" id="KW-1015">Disulfide bond</keyword>
<dbReference type="InterPro" id="IPR018114">
    <property type="entry name" value="TRYPSIN_HIS"/>
</dbReference>
<feature type="domain" description="Peptidase S1" evidence="10">
    <location>
        <begin position="34"/>
        <end position="265"/>
    </location>
</feature>
<dbReference type="Pfam" id="PF00089">
    <property type="entry name" value="Trypsin"/>
    <property type="match status" value="1"/>
</dbReference>
<evidence type="ECO:0000313" key="11">
    <source>
        <dbReference type="EMBL" id="JAV17677.1"/>
    </source>
</evidence>
<dbReference type="EMBL" id="GFDG01001122">
    <property type="protein sequence ID" value="JAV17677.1"/>
    <property type="molecule type" value="Transcribed_RNA"/>
</dbReference>
<proteinExistence type="inferred from homology"/>
<dbReference type="PRINTS" id="PR00722">
    <property type="entry name" value="CHYMOTRYPSIN"/>
</dbReference>
<dbReference type="InterPro" id="IPR050430">
    <property type="entry name" value="Peptidase_S1"/>
</dbReference>
<dbReference type="CDD" id="cd00190">
    <property type="entry name" value="Tryp_SPc"/>
    <property type="match status" value="1"/>
</dbReference>
<dbReference type="PROSITE" id="PS00134">
    <property type="entry name" value="TRYPSIN_HIS"/>
    <property type="match status" value="1"/>
</dbReference>
<evidence type="ECO:0000256" key="7">
    <source>
        <dbReference type="ARBA" id="ARBA00023157"/>
    </source>
</evidence>
<feature type="signal peptide" evidence="9">
    <location>
        <begin position="1"/>
        <end position="16"/>
    </location>
</feature>
<dbReference type="GO" id="GO:0006508">
    <property type="term" value="P:proteolysis"/>
    <property type="evidence" value="ECO:0007669"/>
    <property type="project" value="UniProtKB-KW"/>
</dbReference>
<keyword evidence="3 9" id="KW-0732">Signal</keyword>
<accession>A0A1L8EG20</accession>
<sequence>MKSFVILILALATVSAKDLYQRNRVVPVIGDGRITNGNAATVGQFPYQAGLSLQITPTAAAWCGGSLIGKEWILTAAHCTDGIFGVTIYLGTINRNFAEITHIVFGKDIIVHPDWDSETLKNDISLIKVPSTSYTDNIKPVKLPSISNSYSTYAGDYVIASGWGQTSDGVLGVTNELQWARMQVITNAVCSDAFGDFISASNLCVSTPGGVSPCSGDSGGPLVLESSMVQIGLTSFGSSDGCEKGYPAAFTRVTNYLQWIKDTTGISY</sequence>
<dbReference type="GO" id="GO:0004252">
    <property type="term" value="F:serine-type endopeptidase activity"/>
    <property type="evidence" value="ECO:0007669"/>
    <property type="project" value="InterPro"/>
</dbReference>
<dbReference type="PANTHER" id="PTHR24276">
    <property type="entry name" value="POLYSERASE-RELATED"/>
    <property type="match status" value="1"/>
</dbReference>
<evidence type="ECO:0000259" key="10">
    <source>
        <dbReference type="PROSITE" id="PS50240"/>
    </source>
</evidence>
<protein>
    <submittedName>
        <fullName evidence="11">Putative serine proteases 1/2-like protein</fullName>
    </submittedName>
</protein>
<dbReference type="InterPro" id="IPR001254">
    <property type="entry name" value="Trypsin_dom"/>
</dbReference>
<dbReference type="FunFam" id="2.40.10.10:FF:000025">
    <property type="entry name" value="serine proteases 1/2"/>
    <property type="match status" value="1"/>
</dbReference>
<reference evidence="11" key="1">
    <citation type="submission" date="2017-01" db="EMBL/GenBank/DDBJ databases">
        <title>An insight into the sialome and mialome of the horn fly, Haematobia irritans.</title>
        <authorList>
            <person name="Breijo M."/>
            <person name="Boiani M."/>
            <person name="Ures X."/>
            <person name="Rocha S."/>
            <person name="Sequeira M."/>
            <person name="Ribeiro J.M."/>
        </authorList>
    </citation>
    <scope>NUCLEOTIDE SEQUENCE</scope>
</reference>
<comment type="similarity">
    <text evidence="1">Belongs to the peptidase S1 family.</text>
</comment>
<keyword evidence="6" id="KW-0865">Zymogen</keyword>
<dbReference type="PROSITE" id="PS50240">
    <property type="entry name" value="TRYPSIN_DOM"/>
    <property type="match status" value="1"/>
</dbReference>
<name>A0A1L8EG20_HAEIR</name>
<organism evidence="11">
    <name type="scientific">Haematobia irritans</name>
    <name type="common">Horn fly</name>
    <name type="synonym">Conops irritans</name>
    <dbReference type="NCBI Taxonomy" id="7368"/>
    <lineage>
        <taxon>Eukaryota</taxon>
        <taxon>Metazoa</taxon>
        <taxon>Ecdysozoa</taxon>
        <taxon>Arthropoda</taxon>
        <taxon>Hexapoda</taxon>
        <taxon>Insecta</taxon>
        <taxon>Pterygota</taxon>
        <taxon>Neoptera</taxon>
        <taxon>Endopterygota</taxon>
        <taxon>Diptera</taxon>
        <taxon>Brachycera</taxon>
        <taxon>Muscomorpha</taxon>
        <taxon>Muscoidea</taxon>
        <taxon>Muscidae</taxon>
        <taxon>Haematobia</taxon>
    </lineage>
</organism>
<keyword evidence="2 8" id="KW-0645">Protease</keyword>
<dbReference type="FunFam" id="2.40.10.10:FF:000068">
    <property type="entry name" value="transmembrane protease serine 2"/>
    <property type="match status" value="1"/>
</dbReference>
<evidence type="ECO:0000256" key="4">
    <source>
        <dbReference type="ARBA" id="ARBA00022801"/>
    </source>
</evidence>
<evidence type="ECO:0000256" key="3">
    <source>
        <dbReference type="ARBA" id="ARBA00022729"/>
    </source>
</evidence>
<dbReference type="SUPFAM" id="SSF50494">
    <property type="entry name" value="Trypsin-like serine proteases"/>
    <property type="match status" value="1"/>
</dbReference>
<keyword evidence="4 8" id="KW-0378">Hydrolase</keyword>
<evidence type="ECO:0000256" key="2">
    <source>
        <dbReference type="ARBA" id="ARBA00022670"/>
    </source>
</evidence>
<keyword evidence="5 8" id="KW-0720">Serine protease</keyword>
<feature type="chain" id="PRO_5012860527" evidence="9">
    <location>
        <begin position="17"/>
        <end position="268"/>
    </location>
</feature>
<evidence type="ECO:0000256" key="6">
    <source>
        <dbReference type="ARBA" id="ARBA00023145"/>
    </source>
</evidence>
<dbReference type="InterPro" id="IPR009003">
    <property type="entry name" value="Peptidase_S1_PA"/>
</dbReference>
<evidence type="ECO:0000256" key="5">
    <source>
        <dbReference type="ARBA" id="ARBA00022825"/>
    </source>
</evidence>
<dbReference type="PROSITE" id="PS00135">
    <property type="entry name" value="TRYPSIN_SER"/>
    <property type="match status" value="1"/>
</dbReference>
<dbReference type="InterPro" id="IPR001314">
    <property type="entry name" value="Peptidase_S1A"/>
</dbReference>
<evidence type="ECO:0000256" key="9">
    <source>
        <dbReference type="SAM" id="SignalP"/>
    </source>
</evidence>
<dbReference type="SMART" id="SM00020">
    <property type="entry name" value="Tryp_SPc"/>
    <property type="match status" value="1"/>
</dbReference>
<dbReference type="AlphaFoldDB" id="A0A1L8EG20"/>
<dbReference type="InterPro" id="IPR033116">
    <property type="entry name" value="TRYPSIN_SER"/>
</dbReference>
<evidence type="ECO:0000256" key="1">
    <source>
        <dbReference type="ARBA" id="ARBA00007664"/>
    </source>
</evidence>
<dbReference type="Gene3D" id="2.40.10.10">
    <property type="entry name" value="Trypsin-like serine proteases"/>
    <property type="match status" value="2"/>
</dbReference>
<dbReference type="PANTHER" id="PTHR24276:SF98">
    <property type="entry name" value="FI18310P1-RELATED"/>
    <property type="match status" value="1"/>
</dbReference>
<evidence type="ECO:0000256" key="8">
    <source>
        <dbReference type="RuleBase" id="RU363034"/>
    </source>
</evidence>
<dbReference type="InterPro" id="IPR043504">
    <property type="entry name" value="Peptidase_S1_PA_chymotrypsin"/>
</dbReference>